<feature type="transmembrane region" description="Helical" evidence="7">
    <location>
        <begin position="116"/>
        <end position="137"/>
    </location>
</feature>
<evidence type="ECO:0000256" key="3">
    <source>
        <dbReference type="ARBA" id="ARBA00022692"/>
    </source>
</evidence>
<evidence type="ECO:0000256" key="4">
    <source>
        <dbReference type="ARBA" id="ARBA00022801"/>
    </source>
</evidence>
<proteinExistence type="inferred from homology"/>
<organism evidence="9 10">
    <name type="scientific">Verruconis gallopava</name>
    <dbReference type="NCBI Taxonomy" id="253628"/>
    <lineage>
        <taxon>Eukaryota</taxon>
        <taxon>Fungi</taxon>
        <taxon>Dikarya</taxon>
        <taxon>Ascomycota</taxon>
        <taxon>Pezizomycotina</taxon>
        <taxon>Dothideomycetes</taxon>
        <taxon>Pleosporomycetidae</taxon>
        <taxon>Venturiales</taxon>
        <taxon>Sympoventuriaceae</taxon>
        <taxon>Verruconis</taxon>
    </lineage>
</organism>
<dbReference type="PANTHER" id="PTHR43731">
    <property type="entry name" value="RHOMBOID PROTEASE"/>
    <property type="match status" value="1"/>
</dbReference>
<evidence type="ECO:0000256" key="2">
    <source>
        <dbReference type="ARBA" id="ARBA00009045"/>
    </source>
</evidence>
<evidence type="ECO:0000313" key="10">
    <source>
        <dbReference type="Proteomes" id="UP000053259"/>
    </source>
</evidence>
<dbReference type="FunCoup" id="A0A0D2ALA7">
    <property type="interactions" value="621"/>
</dbReference>
<evidence type="ECO:0000256" key="6">
    <source>
        <dbReference type="ARBA" id="ARBA00023136"/>
    </source>
</evidence>
<dbReference type="GeneID" id="27316499"/>
<dbReference type="PANTHER" id="PTHR43731:SF14">
    <property type="entry name" value="PRESENILIN-ASSOCIATED RHOMBOID-LIKE PROTEIN, MITOCHONDRIAL"/>
    <property type="match status" value="1"/>
</dbReference>
<dbReference type="VEuPathDB" id="FungiDB:PV09_08526"/>
<keyword evidence="4" id="KW-0378">Hydrolase</keyword>
<feature type="transmembrane region" description="Helical" evidence="7">
    <location>
        <begin position="245"/>
        <end position="264"/>
    </location>
</feature>
<comment type="subcellular location">
    <subcellularLocation>
        <location evidence="1">Membrane</location>
        <topology evidence="1">Multi-pass membrane protein</topology>
    </subcellularLocation>
</comment>
<dbReference type="AlphaFoldDB" id="A0A0D2ALA7"/>
<dbReference type="InParanoid" id="A0A0D2ALA7"/>
<dbReference type="RefSeq" id="XP_016209728.1">
    <property type="nucleotide sequence ID" value="XM_016362443.1"/>
</dbReference>
<dbReference type="OrthoDB" id="418595at2759"/>
<dbReference type="GO" id="GO:0016020">
    <property type="term" value="C:membrane"/>
    <property type="evidence" value="ECO:0007669"/>
    <property type="project" value="UniProtKB-SubCell"/>
</dbReference>
<reference evidence="9 10" key="1">
    <citation type="submission" date="2015-01" db="EMBL/GenBank/DDBJ databases">
        <title>The Genome Sequence of Ochroconis gallopava CBS43764.</title>
        <authorList>
            <consortium name="The Broad Institute Genomics Platform"/>
            <person name="Cuomo C."/>
            <person name="de Hoog S."/>
            <person name="Gorbushina A."/>
            <person name="Stielow B."/>
            <person name="Teixiera M."/>
            <person name="Abouelleil A."/>
            <person name="Chapman S.B."/>
            <person name="Priest M."/>
            <person name="Young S.K."/>
            <person name="Wortman J."/>
            <person name="Nusbaum C."/>
            <person name="Birren B."/>
        </authorList>
    </citation>
    <scope>NUCLEOTIDE SEQUENCE [LARGE SCALE GENOMIC DNA]</scope>
    <source>
        <strain evidence="9 10">CBS 43764</strain>
    </source>
</reference>
<keyword evidence="10" id="KW-1185">Reference proteome</keyword>
<protein>
    <recommendedName>
        <fullName evidence="8">Peptidase S54 rhomboid domain-containing protein</fullName>
    </recommendedName>
</protein>
<dbReference type="Proteomes" id="UP000053259">
    <property type="component" value="Unassembled WGS sequence"/>
</dbReference>
<evidence type="ECO:0000313" key="9">
    <source>
        <dbReference type="EMBL" id="KIV99858.1"/>
    </source>
</evidence>
<dbReference type="InterPro" id="IPR022764">
    <property type="entry name" value="Peptidase_S54_rhomboid_dom"/>
</dbReference>
<dbReference type="HOGENOM" id="CLU_055068_7_3_1"/>
<feature type="transmembrane region" description="Helical" evidence="7">
    <location>
        <begin position="211"/>
        <end position="230"/>
    </location>
</feature>
<keyword evidence="6 7" id="KW-0472">Membrane</keyword>
<comment type="similarity">
    <text evidence="2">Belongs to the peptidase S54 family.</text>
</comment>
<evidence type="ECO:0000256" key="5">
    <source>
        <dbReference type="ARBA" id="ARBA00022989"/>
    </source>
</evidence>
<feature type="transmembrane region" description="Helical" evidence="7">
    <location>
        <begin position="158"/>
        <end position="174"/>
    </location>
</feature>
<evidence type="ECO:0000256" key="7">
    <source>
        <dbReference type="SAM" id="Phobius"/>
    </source>
</evidence>
<dbReference type="GO" id="GO:0004252">
    <property type="term" value="F:serine-type endopeptidase activity"/>
    <property type="evidence" value="ECO:0007669"/>
    <property type="project" value="InterPro"/>
</dbReference>
<dbReference type="InterPro" id="IPR050925">
    <property type="entry name" value="Rhomboid_protease_S54"/>
</dbReference>
<feature type="domain" description="Peptidase S54 rhomboid" evidence="8">
    <location>
        <begin position="114"/>
        <end position="261"/>
    </location>
</feature>
<keyword evidence="5 7" id="KW-1133">Transmembrane helix</keyword>
<accession>A0A0D2ALA7</accession>
<dbReference type="Gene3D" id="1.20.1540.10">
    <property type="entry name" value="Rhomboid-like"/>
    <property type="match status" value="1"/>
</dbReference>
<dbReference type="SUPFAM" id="SSF144091">
    <property type="entry name" value="Rhomboid-like"/>
    <property type="match status" value="1"/>
</dbReference>
<dbReference type="Pfam" id="PF01694">
    <property type="entry name" value="Rhomboid"/>
    <property type="match status" value="1"/>
</dbReference>
<sequence>MLRPANLPHFSYAPLQPIFASQRPYINPYLAQNFWTRHVRRVQSSSAAQGAYLRSVRSKKALVWLCIGTNCIVWLSWQASRREGGTSKQAAKIRKLGLDLQKNFLLATRNVREGRWWVLITSAFSHISFWHLFVNMFTFQQLSQVLVYTPGLTASRHLAPLIFGSALAGSAAFLSHESASSRSQRVGLGFSGVVSGVVTSAACLMPHQQMLLFGVVPLPLWALAIGYIAYDTYAMDGDTSVAHDAHVGGAIFGGAFYMLALKRFGGILGPRMR</sequence>
<gene>
    <name evidence="9" type="ORF">PV09_08526</name>
</gene>
<evidence type="ECO:0000259" key="8">
    <source>
        <dbReference type="Pfam" id="PF01694"/>
    </source>
</evidence>
<evidence type="ECO:0000256" key="1">
    <source>
        <dbReference type="ARBA" id="ARBA00004141"/>
    </source>
</evidence>
<dbReference type="EMBL" id="KN847570">
    <property type="protein sequence ID" value="KIV99858.1"/>
    <property type="molecule type" value="Genomic_DNA"/>
</dbReference>
<name>A0A0D2ALA7_9PEZI</name>
<keyword evidence="3 7" id="KW-0812">Transmembrane</keyword>
<dbReference type="InterPro" id="IPR035952">
    <property type="entry name" value="Rhomboid-like_sf"/>
</dbReference>